<evidence type="ECO:0000313" key="3">
    <source>
        <dbReference type="Proteomes" id="UP000595001"/>
    </source>
</evidence>
<name>A0A7T3FX61_9EURY</name>
<dbReference type="EMBL" id="CP065856">
    <property type="protein sequence ID" value="QPV62360.1"/>
    <property type="molecule type" value="Genomic_DNA"/>
</dbReference>
<dbReference type="InterPro" id="IPR014710">
    <property type="entry name" value="RmlC-like_jellyroll"/>
</dbReference>
<dbReference type="KEGG" id="hlt:I7X12_16695"/>
<reference evidence="2 3" key="1">
    <citation type="submission" date="2020-12" db="EMBL/GenBank/DDBJ databases">
        <title>Halosimplex halophilum sp. nov. and Halosimplex salinum sp. nov., two new members of the genus Halosimplex.</title>
        <authorList>
            <person name="Cui H.L."/>
        </authorList>
    </citation>
    <scope>NUCLEOTIDE SEQUENCE [LARGE SCALE GENOMIC DNA]</scope>
    <source>
        <strain evidence="2 3">YGH94</strain>
    </source>
</reference>
<organism evidence="2 3">
    <name type="scientific">Halosimplex litoreum</name>
    <dbReference type="NCBI Taxonomy" id="1198301"/>
    <lineage>
        <taxon>Archaea</taxon>
        <taxon>Methanobacteriati</taxon>
        <taxon>Methanobacteriota</taxon>
        <taxon>Stenosarchaea group</taxon>
        <taxon>Halobacteria</taxon>
        <taxon>Halobacteriales</taxon>
        <taxon>Haloarculaceae</taxon>
        <taxon>Halosimplex</taxon>
    </lineage>
</organism>
<dbReference type="Gene3D" id="2.60.120.10">
    <property type="entry name" value="Jelly Rolls"/>
    <property type="match status" value="1"/>
</dbReference>
<dbReference type="GeneID" id="60590166"/>
<evidence type="ECO:0000313" key="2">
    <source>
        <dbReference type="EMBL" id="QPV62360.1"/>
    </source>
</evidence>
<dbReference type="Proteomes" id="UP000595001">
    <property type="component" value="Chromosome"/>
</dbReference>
<dbReference type="RefSeq" id="WP_198061165.1">
    <property type="nucleotide sequence ID" value="NZ_CP065856.1"/>
</dbReference>
<sequence>MERVAFDDDEPTDVSAAGTDRRGLSGPLGTDGVSINRYRVPPGEGFPSGLHAHVDQEEVFVVLDGTATFETLPGRDPDDPDDAGALQTAREITVEAAEAVRFAPEEYQSGYNRGESDLVALAVGAPRETADVRVPVRCLGCGEADFALDASGDELAFVCPGCDTERVPAPCPDCGSDALTLTLDDGGIVAVCDGCSAAFDEPPYRD</sequence>
<protein>
    <submittedName>
        <fullName evidence="2">Cupin</fullName>
    </submittedName>
</protein>
<dbReference type="OrthoDB" id="190812at2157"/>
<gene>
    <name evidence="2" type="ORF">I7X12_16695</name>
</gene>
<accession>A0A7T3FX61</accession>
<keyword evidence="3" id="KW-1185">Reference proteome</keyword>
<feature type="region of interest" description="Disordered" evidence="1">
    <location>
        <begin position="1"/>
        <end position="35"/>
    </location>
</feature>
<dbReference type="SUPFAM" id="SSF51182">
    <property type="entry name" value="RmlC-like cupins"/>
    <property type="match status" value="1"/>
</dbReference>
<dbReference type="AlphaFoldDB" id="A0A7T3FX61"/>
<proteinExistence type="predicted"/>
<dbReference type="InterPro" id="IPR011051">
    <property type="entry name" value="RmlC_Cupin_sf"/>
</dbReference>
<evidence type="ECO:0000256" key="1">
    <source>
        <dbReference type="SAM" id="MobiDB-lite"/>
    </source>
</evidence>